<reference evidence="4 5" key="1">
    <citation type="submission" date="2016-01" db="EMBL/GenBank/DDBJ databases">
        <title>Highly variable Streptococcus oralis are common among viridans streptococci isolated from primates.</title>
        <authorList>
            <person name="Denapaite D."/>
            <person name="Rieger M."/>
            <person name="Koendgen S."/>
            <person name="Brueckner R."/>
            <person name="Ochigava I."/>
            <person name="Kappeler P."/>
            <person name="Maetz-Rensing K."/>
            <person name="Leendertz F."/>
            <person name="Hakenbeck R."/>
        </authorList>
    </citation>
    <scope>NUCLEOTIDE SEQUENCE [LARGE SCALE GENOMIC DNA]</scope>
    <source>
        <strain evidence="4 5">10712</strain>
    </source>
</reference>
<dbReference type="InterPro" id="IPR048299">
    <property type="entry name" value="LtrB_central"/>
</dbReference>
<evidence type="ECO:0000313" key="4">
    <source>
        <dbReference type="EMBL" id="KYF33776.1"/>
    </source>
</evidence>
<dbReference type="EMBL" id="LROT01000021">
    <property type="protein sequence ID" value="KYF33776.1"/>
    <property type="molecule type" value="Genomic_DNA"/>
</dbReference>
<evidence type="ECO:0000259" key="2">
    <source>
        <dbReference type="Pfam" id="PF11083"/>
    </source>
</evidence>
<feature type="coiled-coil region" evidence="1">
    <location>
        <begin position="165"/>
        <end position="199"/>
    </location>
</feature>
<organism evidence="4 5">
    <name type="scientific">Streptococcus mitis</name>
    <dbReference type="NCBI Taxonomy" id="28037"/>
    <lineage>
        <taxon>Bacteria</taxon>
        <taxon>Bacillati</taxon>
        <taxon>Bacillota</taxon>
        <taxon>Bacilli</taxon>
        <taxon>Lactobacillales</taxon>
        <taxon>Streptococcaceae</taxon>
        <taxon>Streptococcus</taxon>
        <taxon>Streptococcus mitis group</taxon>
    </lineage>
</organism>
<evidence type="ECO:0000259" key="3">
    <source>
        <dbReference type="Pfam" id="PF20874"/>
    </source>
</evidence>
<gene>
    <name evidence="4" type="ORF">SMI10712_01630</name>
</gene>
<dbReference type="AlphaFoldDB" id="A0A150NJZ6"/>
<accession>A0A150NJZ6</accession>
<name>A0A150NJZ6_STRMT</name>
<protein>
    <submittedName>
        <fullName evidence="4">Relaxase</fullName>
    </submittedName>
</protein>
<dbReference type="Proteomes" id="UP000075618">
    <property type="component" value="Unassembled WGS sequence"/>
</dbReference>
<dbReference type="Pfam" id="PF20874">
    <property type="entry name" value="Relaxase_M"/>
    <property type="match status" value="1"/>
</dbReference>
<evidence type="ECO:0000256" key="1">
    <source>
        <dbReference type="SAM" id="Coils"/>
    </source>
</evidence>
<dbReference type="Pfam" id="PF11083">
    <property type="entry name" value="Relaxase_C"/>
    <property type="match status" value="1"/>
</dbReference>
<dbReference type="InterPro" id="IPR021112">
    <property type="entry name" value="LtrB_C"/>
</dbReference>
<proteinExistence type="predicted"/>
<dbReference type="PATRIC" id="fig|28037.237.peg.859"/>
<feature type="domain" description="Group II intron-interrupted relaxase LtrB C-terminal" evidence="2">
    <location>
        <begin position="148"/>
        <end position="206"/>
    </location>
</feature>
<comment type="caution">
    <text evidence="4">The sequence shown here is derived from an EMBL/GenBank/DDBJ whole genome shotgun (WGS) entry which is preliminary data.</text>
</comment>
<sequence>MVEILHNNEVRTEFEKFETQQYSDVLTVEEITEAYETYKTKRDAVHEFEVEISEEQVEKVVSDGLFIKVWIGIGQEGLIFIPNHQLNILEQENKKQYRVYIRETSSYFIYHKEDSEKNQFMKGRDLIRQLTFDNKSLSYMRRISLTVLQQKIEEINLLMTLNTQNKSFLELKDELIEEIAQLNIDLTNLQENTATLNKMAEVVVNL</sequence>
<evidence type="ECO:0000313" key="5">
    <source>
        <dbReference type="Proteomes" id="UP000075618"/>
    </source>
</evidence>
<keyword evidence="1" id="KW-0175">Coiled coil</keyword>
<feature type="domain" description="Group II intron-interrupted relaxase LtrB central" evidence="3">
    <location>
        <begin position="46"/>
        <end position="131"/>
    </location>
</feature>